<comment type="pathway">
    <text evidence="3">Secondary metabolite metabolism; methylglyoxal degradation; (R)-lactate from methylglyoxal: step 2/2.</text>
</comment>
<comment type="cofactor">
    <cofactor evidence="2">
        <name>Zn(2+)</name>
        <dbReference type="ChEBI" id="CHEBI:29105"/>
    </cofactor>
</comment>
<protein>
    <recommendedName>
        <fullName evidence="5">hydroxyacylglutathione hydrolase</fullName>
        <ecNumber evidence="5">3.1.2.6</ecNumber>
    </recommendedName>
    <alternativeName>
        <fullName evidence="9">Glyoxalase II</fullName>
    </alternativeName>
</protein>
<accession>T2MCI5</accession>
<dbReference type="CDD" id="cd07723">
    <property type="entry name" value="hydroxyacylglutathione_hydrolase_MBL-fold"/>
    <property type="match status" value="1"/>
</dbReference>
<dbReference type="InterPro" id="IPR032282">
    <property type="entry name" value="HAGH_C"/>
</dbReference>
<sequence length="301" mass="33978">MPPMWRQSCPQIPSLPNPRAAILNFVKGVWGRGNVTLNTAIYSSDMKIKLLPALQDNYMYMIIDEKTKHAAIVDPVEPEKVINAMKEENIKLTHVLTTHHHWDHAGGNEELCKQLTDLVVCGGDERIGALNKKVKDGDKIKVGSLNVTCIFTPCHTSGHMCYYVEGDSNVPAIFTGDCLFVGGCGRFFEGTAQQMHEALNEKLSKFPDVTNVYCGHEYTVKNLMFALHVEPNNRDAQQKLEWAKNRRDRNLPTIPSTLGEEKLFNPFMRTNQPVIQQHVHASNIIEVMAALRKDKDSWKPK</sequence>
<dbReference type="OrthoDB" id="515692at2759"/>
<name>T2MCI5_HYDVU</name>
<dbReference type="GO" id="GO:0019243">
    <property type="term" value="P:methylglyoxal catabolic process to D-lactate via S-lactoyl-glutathione"/>
    <property type="evidence" value="ECO:0007669"/>
    <property type="project" value="InterPro"/>
</dbReference>
<comment type="similarity">
    <text evidence="4">Belongs to the metallo-beta-lactamase superfamily. Glyoxalase II family.</text>
</comment>
<dbReference type="Pfam" id="PF00753">
    <property type="entry name" value="Lactamase_B"/>
    <property type="match status" value="1"/>
</dbReference>
<dbReference type="FunFam" id="3.60.15.10:FF:000019">
    <property type="entry name" value="Hydroxyacylglutathione hydrolase, mitochondrial"/>
    <property type="match status" value="1"/>
</dbReference>
<dbReference type="Gene3D" id="3.60.15.10">
    <property type="entry name" value="Ribonuclease Z/Hydroxyacylglutathione hydrolase-like"/>
    <property type="match status" value="1"/>
</dbReference>
<organism evidence="11">
    <name type="scientific">Hydra vulgaris</name>
    <name type="common">Hydra</name>
    <name type="synonym">Hydra attenuata</name>
    <dbReference type="NCBI Taxonomy" id="6087"/>
    <lineage>
        <taxon>Eukaryota</taxon>
        <taxon>Metazoa</taxon>
        <taxon>Cnidaria</taxon>
        <taxon>Hydrozoa</taxon>
        <taxon>Hydroidolina</taxon>
        <taxon>Anthoathecata</taxon>
        <taxon>Aplanulata</taxon>
        <taxon>Hydridae</taxon>
        <taxon>Hydra</taxon>
    </lineage>
</organism>
<dbReference type="SUPFAM" id="SSF56281">
    <property type="entry name" value="Metallo-hydrolase/oxidoreductase"/>
    <property type="match status" value="1"/>
</dbReference>
<dbReference type="Pfam" id="PF16123">
    <property type="entry name" value="HAGH_C"/>
    <property type="match status" value="1"/>
</dbReference>
<dbReference type="InterPro" id="IPR001279">
    <property type="entry name" value="Metallo-B-lactamas"/>
</dbReference>
<dbReference type="AlphaFoldDB" id="T2MCI5"/>
<reference evidence="11" key="1">
    <citation type="journal article" date="2013" name="Genome Biol. Evol.">
        <title>Punctuated emergences of genetic and phenotypic innovations in eumetazoan, bilaterian, euteleostome, and hominidae ancestors.</title>
        <authorList>
            <person name="Wenger Y."/>
            <person name="Galliot B."/>
        </authorList>
    </citation>
    <scope>NUCLEOTIDE SEQUENCE</scope>
    <source>
        <tissue evidence="11">Whole animals</tissue>
    </source>
</reference>
<evidence type="ECO:0000259" key="10">
    <source>
        <dbReference type="SMART" id="SM00849"/>
    </source>
</evidence>
<evidence type="ECO:0000256" key="2">
    <source>
        <dbReference type="ARBA" id="ARBA00001947"/>
    </source>
</evidence>
<dbReference type="EMBL" id="HAAD01003637">
    <property type="protein sequence ID" value="CDG69869.1"/>
    <property type="molecule type" value="mRNA"/>
</dbReference>
<dbReference type="PANTHER" id="PTHR11935">
    <property type="entry name" value="BETA LACTAMASE DOMAIN"/>
    <property type="match status" value="1"/>
</dbReference>
<dbReference type="GO" id="GO:0046872">
    <property type="term" value="F:metal ion binding"/>
    <property type="evidence" value="ECO:0007669"/>
    <property type="project" value="UniProtKB-KW"/>
</dbReference>
<dbReference type="PANTHER" id="PTHR11935:SF94">
    <property type="entry name" value="TENZING NORGAY, ISOFORM C"/>
    <property type="match status" value="1"/>
</dbReference>
<feature type="domain" description="Metallo-beta-lactamase" evidence="10">
    <location>
        <begin position="56"/>
        <end position="216"/>
    </location>
</feature>
<evidence type="ECO:0000256" key="5">
    <source>
        <dbReference type="ARBA" id="ARBA00011917"/>
    </source>
</evidence>
<evidence type="ECO:0000256" key="4">
    <source>
        <dbReference type="ARBA" id="ARBA00006759"/>
    </source>
</evidence>
<dbReference type="HAMAP" id="MF_01374">
    <property type="entry name" value="Glyoxalase_2"/>
    <property type="match status" value="1"/>
</dbReference>
<dbReference type="InterPro" id="IPR036866">
    <property type="entry name" value="RibonucZ/Hydroxyglut_hydro"/>
</dbReference>
<dbReference type="InterPro" id="IPR017782">
    <property type="entry name" value="Hydroxyacylglutathione_Hdrlase"/>
</dbReference>
<dbReference type="InterPro" id="IPR035680">
    <property type="entry name" value="Clx_II_MBL"/>
</dbReference>
<evidence type="ECO:0000256" key="7">
    <source>
        <dbReference type="ARBA" id="ARBA00022801"/>
    </source>
</evidence>
<evidence type="ECO:0000256" key="3">
    <source>
        <dbReference type="ARBA" id="ARBA00004963"/>
    </source>
</evidence>
<proteinExistence type="evidence at transcript level"/>
<evidence type="ECO:0000256" key="6">
    <source>
        <dbReference type="ARBA" id="ARBA00022723"/>
    </source>
</evidence>
<keyword evidence="7 11" id="KW-0378">Hydrolase</keyword>
<keyword evidence="8" id="KW-0862">Zinc</keyword>
<comment type="catalytic activity">
    <reaction evidence="1">
        <text>an S-(2-hydroxyacyl)glutathione + H2O = a 2-hydroxy carboxylate + glutathione + H(+)</text>
        <dbReference type="Rhea" id="RHEA:21864"/>
        <dbReference type="ChEBI" id="CHEBI:15377"/>
        <dbReference type="ChEBI" id="CHEBI:15378"/>
        <dbReference type="ChEBI" id="CHEBI:57925"/>
        <dbReference type="ChEBI" id="CHEBI:58896"/>
        <dbReference type="ChEBI" id="CHEBI:71261"/>
        <dbReference type="EC" id="3.1.2.6"/>
    </reaction>
</comment>
<dbReference type="NCBIfam" id="TIGR03413">
    <property type="entry name" value="GSH_gloB"/>
    <property type="match status" value="1"/>
</dbReference>
<evidence type="ECO:0000313" key="11">
    <source>
        <dbReference type="EMBL" id="CDG69869.1"/>
    </source>
</evidence>
<evidence type="ECO:0000256" key="9">
    <source>
        <dbReference type="ARBA" id="ARBA00031044"/>
    </source>
</evidence>
<dbReference type="PIRSF" id="PIRSF005457">
    <property type="entry name" value="Glx"/>
    <property type="match status" value="1"/>
</dbReference>
<dbReference type="EC" id="3.1.2.6" evidence="5"/>
<dbReference type="GO" id="GO:0004416">
    <property type="term" value="F:hydroxyacylglutathione hydrolase activity"/>
    <property type="evidence" value="ECO:0007669"/>
    <property type="project" value="UniProtKB-EC"/>
</dbReference>
<keyword evidence="6" id="KW-0479">Metal-binding</keyword>
<evidence type="ECO:0000256" key="1">
    <source>
        <dbReference type="ARBA" id="ARBA00001623"/>
    </source>
</evidence>
<evidence type="ECO:0000256" key="8">
    <source>
        <dbReference type="ARBA" id="ARBA00022833"/>
    </source>
</evidence>
<dbReference type="SMART" id="SM00849">
    <property type="entry name" value="Lactamase_B"/>
    <property type="match status" value="1"/>
</dbReference>
<gene>
    <name evidence="11" type="primary">HAGH</name>
</gene>